<feature type="transmembrane region" description="Helical" evidence="1">
    <location>
        <begin position="65"/>
        <end position="83"/>
    </location>
</feature>
<dbReference type="AlphaFoldDB" id="A0AAD9HLG7"/>
<proteinExistence type="predicted"/>
<reference evidence="2" key="1">
    <citation type="submission" date="2021-06" db="EMBL/GenBank/DDBJ databases">
        <title>Comparative genomics, transcriptomics and evolutionary studies reveal genomic signatures of adaptation to plant cell wall in hemibiotrophic fungi.</title>
        <authorList>
            <consortium name="DOE Joint Genome Institute"/>
            <person name="Baroncelli R."/>
            <person name="Diaz J.F."/>
            <person name="Benocci T."/>
            <person name="Peng M."/>
            <person name="Battaglia E."/>
            <person name="Haridas S."/>
            <person name="Andreopoulos W."/>
            <person name="Labutti K."/>
            <person name="Pangilinan J."/>
            <person name="Floch G.L."/>
            <person name="Makela M.R."/>
            <person name="Henrissat B."/>
            <person name="Grigoriev I.V."/>
            <person name="Crouch J.A."/>
            <person name="De Vries R.P."/>
            <person name="Sukno S.A."/>
            <person name="Thon M.R."/>
        </authorList>
    </citation>
    <scope>NUCLEOTIDE SEQUENCE</scope>
    <source>
        <strain evidence="2">MAFF235873</strain>
    </source>
</reference>
<dbReference type="Proteomes" id="UP001232148">
    <property type="component" value="Unassembled WGS sequence"/>
</dbReference>
<organism evidence="2 3">
    <name type="scientific">Colletotrichum zoysiae</name>
    <dbReference type="NCBI Taxonomy" id="1216348"/>
    <lineage>
        <taxon>Eukaryota</taxon>
        <taxon>Fungi</taxon>
        <taxon>Dikarya</taxon>
        <taxon>Ascomycota</taxon>
        <taxon>Pezizomycotina</taxon>
        <taxon>Sordariomycetes</taxon>
        <taxon>Hypocreomycetidae</taxon>
        <taxon>Glomerellales</taxon>
        <taxon>Glomerellaceae</taxon>
        <taxon>Colletotrichum</taxon>
        <taxon>Colletotrichum graminicola species complex</taxon>
    </lineage>
</organism>
<evidence type="ECO:0000313" key="2">
    <source>
        <dbReference type="EMBL" id="KAK2030202.1"/>
    </source>
</evidence>
<dbReference type="EMBL" id="MU842854">
    <property type="protein sequence ID" value="KAK2030202.1"/>
    <property type="molecule type" value="Genomic_DNA"/>
</dbReference>
<sequence>MSLRLVKTVSIPCHLKKKLLWTNPANGYVVDPRGGRASVKESLSSTTTPHLLAAFQKADKRETNATMHGSVVLFFCFFLYFLAGRSISCLDALICARVEHALQRHPAPSRGGLKTSWGAYVEAHSAYKTARVLSAGQAWGTFYVEEGGKAEGYRQWLVVPRLAPVGFLASDLWST</sequence>
<keyword evidence="1" id="KW-1133">Transmembrane helix</keyword>
<protein>
    <submittedName>
        <fullName evidence="2">Uncharacterized protein</fullName>
    </submittedName>
</protein>
<evidence type="ECO:0000313" key="3">
    <source>
        <dbReference type="Proteomes" id="UP001232148"/>
    </source>
</evidence>
<gene>
    <name evidence="2" type="ORF">LX32DRAFT_333743</name>
</gene>
<keyword evidence="1" id="KW-0472">Membrane</keyword>
<name>A0AAD9HLG7_9PEZI</name>
<accession>A0AAD9HLG7</accession>
<keyword evidence="1" id="KW-0812">Transmembrane</keyword>
<keyword evidence="3" id="KW-1185">Reference proteome</keyword>
<comment type="caution">
    <text evidence="2">The sequence shown here is derived from an EMBL/GenBank/DDBJ whole genome shotgun (WGS) entry which is preliminary data.</text>
</comment>
<evidence type="ECO:0000256" key="1">
    <source>
        <dbReference type="SAM" id="Phobius"/>
    </source>
</evidence>